<accession>A0A062V7I9</accession>
<feature type="transmembrane region" description="Helical" evidence="1">
    <location>
        <begin position="29"/>
        <end position="48"/>
    </location>
</feature>
<gene>
    <name evidence="2" type="ORF">HPO_12228</name>
</gene>
<dbReference type="OrthoDB" id="7620234at2"/>
<dbReference type="Proteomes" id="UP000027100">
    <property type="component" value="Unassembled WGS sequence"/>
</dbReference>
<dbReference type="PATRIC" id="fig|1280954.3.peg.2475"/>
<dbReference type="RefSeq" id="WP_035599116.1">
    <property type="nucleotide sequence ID" value="NZ_ARYM01000013.1"/>
</dbReference>
<proteinExistence type="predicted"/>
<name>A0A062V7I9_9PROT</name>
<evidence type="ECO:0008006" key="4">
    <source>
        <dbReference type="Google" id="ProtNLM"/>
    </source>
</evidence>
<dbReference type="AlphaFoldDB" id="A0A062V7I9"/>
<protein>
    <recommendedName>
        <fullName evidence="4">LysR family transcriptional regulator</fullName>
    </recommendedName>
</protein>
<organism evidence="2 3">
    <name type="scientific">Hyphomonas polymorpha PS728</name>
    <dbReference type="NCBI Taxonomy" id="1280954"/>
    <lineage>
        <taxon>Bacteria</taxon>
        <taxon>Pseudomonadati</taxon>
        <taxon>Pseudomonadota</taxon>
        <taxon>Alphaproteobacteria</taxon>
        <taxon>Hyphomonadales</taxon>
        <taxon>Hyphomonadaceae</taxon>
        <taxon>Hyphomonas</taxon>
    </lineage>
</organism>
<comment type="caution">
    <text evidence="2">The sequence shown here is derived from an EMBL/GenBank/DDBJ whole genome shotgun (WGS) entry which is preliminary data.</text>
</comment>
<reference evidence="2 3" key="1">
    <citation type="journal article" date="2014" name="Antonie Van Leeuwenhoek">
        <title>Hyphomonas beringensis sp. nov. and Hyphomonas chukchiensis sp. nov., isolated from surface seawater of the Bering Sea and Chukchi Sea.</title>
        <authorList>
            <person name="Li C."/>
            <person name="Lai Q."/>
            <person name="Li G."/>
            <person name="Dong C."/>
            <person name="Wang J."/>
            <person name="Liao Y."/>
            <person name="Shao Z."/>
        </authorList>
    </citation>
    <scope>NUCLEOTIDE SEQUENCE [LARGE SCALE GENOMIC DNA]</scope>
    <source>
        <strain evidence="2 3">PS728</strain>
    </source>
</reference>
<dbReference type="eggNOG" id="ENOG5033A9W">
    <property type="taxonomic scope" value="Bacteria"/>
</dbReference>
<evidence type="ECO:0000256" key="1">
    <source>
        <dbReference type="SAM" id="Phobius"/>
    </source>
</evidence>
<sequence length="61" mass="6418">MSSFAIYLIGFLLFVGGLAYGAFLLGIALTWILVGAVTLIGLGMVMGVGKTRQKDHTPTSE</sequence>
<keyword evidence="3" id="KW-1185">Reference proteome</keyword>
<keyword evidence="1" id="KW-0472">Membrane</keyword>
<evidence type="ECO:0000313" key="2">
    <source>
        <dbReference type="EMBL" id="KCZ98082.1"/>
    </source>
</evidence>
<keyword evidence="1" id="KW-0812">Transmembrane</keyword>
<dbReference type="EMBL" id="ARYM01000013">
    <property type="protein sequence ID" value="KCZ98082.1"/>
    <property type="molecule type" value="Genomic_DNA"/>
</dbReference>
<keyword evidence="1" id="KW-1133">Transmembrane helix</keyword>
<evidence type="ECO:0000313" key="3">
    <source>
        <dbReference type="Proteomes" id="UP000027100"/>
    </source>
</evidence>